<gene>
    <name evidence="1" type="ORF">C5S46_00005</name>
</gene>
<evidence type="ECO:0000313" key="2">
    <source>
        <dbReference type="Proteomes" id="UP000315423"/>
    </source>
</evidence>
<proteinExistence type="predicted"/>
<accession>A0AC61SDJ1</accession>
<dbReference type="Proteomes" id="UP000315423">
    <property type="component" value="Unassembled WGS sequence"/>
</dbReference>
<name>A0AC61SDJ1_9EURY</name>
<dbReference type="EMBL" id="QYBA01000001">
    <property type="protein sequence ID" value="TKY92556.1"/>
    <property type="molecule type" value="Genomic_DNA"/>
</dbReference>
<comment type="caution">
    <text evidence="1">The sequence shown here is derived from an EMBL/GenBank/DDBJ whole genome shotgun (WGS) entry which is preliminary data.</text>
</comment>
<organism evidence="1 2">
    <name type="scientific">Candidatus Methanomarinus sp</name>
    <dbReference type="NCBI Taxonomy" id="3386244"/>
    <lineage>
        <taxon>Archaea</taxon>
        <taxon>Methanobacteriati</taxon>
        <taxon>Methanobacteriota</taxon>
        <taxon>Stenosarchaea group</taxon>
        <taxon>Methanomicrobia</taxon>
        <taxon>Methanosarcinales</taxon>
        <taxon>ANME-2 cluster</taxon>
        <taxon>Candidatus Methanocomedenaceae</taxon>
        <taxon>Candidatus Methanomarinus</taxon>
    </lineage>
</organism>
<protein>
    <submittedName>
        <fullName evidence="1">Uncharacterized protein</fullName>
    </submittedName>
</protein>
<feature type="non-terminal residue" evidence="1">
    <location>
        <position position="1"/>
    </location>
</feature>
<reference evidence="1" key="1">
    <citation type="submission" date="2018-09" db="EMBL/GenBank/DDBJ databases">
        <title>A genomic encyclopedia of anaerobic methanotrophic archaea.</title>
        <authorList>
            <person name="Skennerton C.T."/>
            <person name="Chadwick G.L."/>
            <person name="Laso-Perez R."/>
            <person name="Leu A.O."/>
            <person name="Speth D.R."/>
            <person name="Yu H."/>
            <person name="Morgan-Lang C."/>
            <person name="Hatzenpichler R."/>
            <person name="Goudeau D."/>
            <person name="Malmstrom R."/>
            <person name="Woyke T."/>
            <person name="Hallam S."/>
            <person name="Tyson G.W."/>
            <person name="Wegener G."/>
            <person name="Boetius A."/>
            <person name="Orphan V.J."/>
        </authorList>
    </citation>
    <scope>NUCLEOTIDE SEQUENCE</scope>
    <source>
        <strain evidence="1">CONS3730D10UFb2</strain>
    </source>
</reference>
<sequence length="540" mass="61560">GEFDGLDNHEAIMKISRKLEEIKLGKSTVNYKLRDWLISRQRYWGTPIPIIHCDKCGTVPVSFEDLPVKLPGDVEFTGSGNPLATSSSFINTTCPECGDPAHRETDTMDTFVDSSWYFFKYCSPFSEQVPFDKEPVSYWMPVDQYIGGIEHAILHLLYARFFTKALRDIGLSKIDEPFSRLLCQGMVNKEAPYCELCNRFLPPDDYEGSSCSVCGNEYKLKSAKMSKSLGNVIDPRILMDNYGADTSRFFILFGSNPERELEWSNAGIESVYKSLEKSFHLLIEMPGSVKDTIDARDNYINFITHKSIRDATHNFEELKLKDAITHIMILIDELSTYSKTHVNKDIYNEARMTATVLLSPVIPHLCEEVWELTGHDDFIISARWPICDETVVNEMNEFKWNLLSDLSDDIREIIKVARITYPKRIRIYSAAGWKFRLAALFKQEFAKTKDRGQIMKTLMSTDLKRYGKQVNQILGKYLNDPALAPYVDMGLDGEFSFLNEAALILESGFNCAIEFYKEDDSHEKKAAGALPGRPAIIIDL</sequence>
<evidence type="ECO:0000313" key="1">
    <source>
        <dbReference type="EMBL" id="TKY92556.1"/>
    </source>
</evidence>